<evidence type="ECO:0000313" key="1">
    <source>
        <dbReference type="EMBL" id="KAK6727913.1"/>
    </source>
</evidence>
<protein>
    <submittedName>
        <fullName evidence="1">Uncharacterized protein</fullName>
    </submittedName>
</protein>
<sequence length="95" mass="10531">MGCGRKEVALLGQQQSSQELCRHKIAPLSINDYRLGAMMMWHPIDDHKSVEMASFLQYAAGSLLWANATDGTTKDRGGCDLTLKTSAMCFLFEEC</sequence>
<dbReference type="EMBL" id="JAVFWL010000001">
    <property type="protein sequence ID" value="KAK6727913.1"/>
    <property type="molecule type" value="Genomic_DNA"/>
</dbReference>
<reference evidence="1 2" key="1">
    <citation type="submission" date="2023-08" db="EMBL/GenBank/DDBJ databases">
        <title>A Necator americanus chromosomal reference genome.</title>
        <authorList>
            <person name="Ilik V."/>
            <person name="Petrzelkova K.J."/>
            <person name="Pardy F."/>
            <person name="Fuh T."/>
            <person name="Niatou-Singa F.S."/>
            <person name="Gouil Q."/>
            <person name="Baker L."/>
            <person name="Ritchie M.E."/>
            <person name="Jex A.R."/>
            <person name="Gazzola D."/>
            <person name="Li H."/>
            <person name="Toshio Fujiwara R."/>
            <person name="Zhan B."/>
            <person name="Aroian R.V."/>
            <person name="Pafco B."/>
            <person name="Schwarz E.M."/>
        </authorList>
    </citation>
    <scope>NUCLEOTIDE SEQUENCE [LARGE SCALE GENOMIC DNA]</scope>
    <source>
        <strain evidence="1 2">Aroian</strain>
        <tissue evidence="1">Whole animal</tissue>
    </source>
</reference>
<organism evidence="1 2">
    <name type="scientific">Necator americanus</name>
    <name type="common">Human hookworm</name>
    <dbReference type="NCBI Taxonomy" id="51031"/>
    <lineage>
        <taxon>Eukaryota</taxon>
        <taxon>Metazoa</taxon>
        <taxon>Ecdysozoa</taxon>
        <taxon>Nematoda</taxon>
        <taxon>Chromadorea</taxon>
        <taxon>Rhabditida</taxon>
        <taxon>Rhabditina</taxon>
        <taxon>Rhabditomorpha</taxon>
        <taxon>Strongyloidea</taxon>
        <taxon>Ancylostomatidae</taxon>
        <taxon>Bunostominae</taxon>
        <taxon>Necator</taxon>
    </lineage>
</organism>
<keyword evidence="2" id="KW-1185">Reference proteome</keyword>
<comment type="caution">
    <text evidence="1">The sequence shown here is derived from an EMBL/GenBank/DDBJ whole genome shotgun (WGS) entry which is preliminary data.</text>
</comment>
<evidence type="ECO:0000313" key="2">
    <source>
        <dbReference type="Proteomes" id="UP001303046"/>
    </source>
</evidence>
<accession>A0ABR1BRH7</accession>
<gene>
    <name evidence="1" type="primary">Necator_chrI.g1653</name>
    <name evidence="1" type="ORF">RB195_005527</name>
</gene>
<proteinExistence type="predicted"/>
<name>A0ABR1BRH7_NECAM</name>
<dbReference type="Proteomes" id="UP001303046">
    <property type="component" value="Unassembled WGS sequence"/>
</dbReference>